<proteinExistence type="predicted"/>
<dbReference type="Proteomes" id="UP000191661">
    <property type="component" value="Unassembled WGS sequence"/>
</dbReference>
<dbReference type="SUPFAM" id="SSF51126">
    <property type="entry name" value="Pectin lyase-like"/>
    <property type="match status" value="2"/>
</dbReference>
<feature type="non-terminal residue" evidence="1">
    <location>
        <position position="905"/>
    </location>
</feature>
<sequence length="905" mass="97403">MFTINKFFKPIIFVICVLFIFLALSSVSAANHNFTTANTTQQFQNVINNDNDNELLISFDDGTYNDWGQLNISRNATIVGKNRGGAKFTTSSGTLFNITATNVKIINLTISGYATAIKSNCSDLTISDNDITTSNVSIGLNSSGGANPITGVIIKNNIIKSSISTDYHGAVSLFGNTYMYDMSVFDVLFSGNNITDGSSGVYLRYSMAANLIFENNNITGTDYGVFIFKSGGDSNYANITFANNNIRATSGDGVYMSVSGSNNSNITFANNNITGSSRGVYLSTSVSNNSNITFANNNITSRSYCVYLPISNINYANITFANNNIISIASESALNSFYLDASSNTCNYINITFANNKITGKSGYGFHLDLRYSHYINVTVANNNITDTVIERGVYLVYGSIFNVTVANNNITGTAHGVYLYSSSNNSNITLVNNNIRATFGRGVDLEAYTTNNTNITFANNNITCDNYGVYVSFSSGSFKDFNFLNNTINATYGDGFYFYGGNNVSVTDLIIRGNNIIAHGAGLNFTDFYPDAHVNATVEYNRIIAPVGVNFTNINDNSSFNFNWWGVNNITGKILGVDTLNHYILNITNTSSLDDVHSGDNVSFMLLVLNTTLNNDGVEFLPDFVVNGTFNGDKFNSSRDDGFVYNATATTGTQTLAATLDNVNDNVVFNDPLATNSTIIVNPDPVNIGNNVTISGELVGYIGNGSDSLTVSVDGNVYDDVIINSTGGWSLNYTTNHTGTITVNVTYAGNDNYTAFINSTSFEVLRNSTNSTIIVNPNPVSIGENVTISGQLDNFTGITGFNVTIDGNLYTDISVNGTGGWNLNYTTNKTGNITVIVSFTGNENYTSFSNSTSFEVLRNSTNSSIVVVPSSVNIGENVTISGQLDNFTGITGVNVTIDGNLYVV</sequence>
<gene>
    <name evidence="1" type="ORF">MBBAR_5c00010</name>
</gene>
<dbReference type="InterPro" id="IPR012334">
    <property type="entry name" value="Pectin_lyas_fold"/>
</dbReference>
<dbReference type="RefSeq" id="WP_143746125.1">
    <property type="nucleotide sequence ID" value="NZ_JXMW01000005.1"/>
</dbReference>
<organism evidence="1 2">
    <name type="scientific">Methanobrevibacter arboriphilus JCM 13429 = DSM 1125</name>
    <dbReference type="NCBI Taxonomy" id="1300164"/>
    <lineage>
        <taxon>Archaea</taxon>
        <taxon>Methanobacteriati</taxon>
        <taxon>Methanobacteriota</taxon>
        <taxon>Methanomada group</taxon>
        <taxon>Methanobacteria</taxon>
        <taxon>Methanobacteriales</taxon>
        <taxon>Methanobacteriaceae</taxon>
        <taxon>Methanobrevibacter</taxon>
    </lineage>
</organism>
<dbReference type="Gene3D" id="2.160.20.10">
    <property type="entry name" value="Single-stranded right-handed beta-helix, Pectin lyase-like"/>
    <property type="match status" value="2"/>
</dbReference>
<protein>
    <submittedName>
        <fullName evidence="1">Adhesin-like protein</fullName>
    </submittedName>
</protein>
<dbReference type="EMBL" id="JXMW01000005">
    <property type="protein sequence ID" value="OQD59158.1"/>
    <property type="molecule type" value="Genomic_DNA"/>
</dbReference>
<evidence type="ECO:0000313" key="1">
    <source>
        <dbReference type="EMBL" id="OQD59158.1"/>
    </source>
</evidence>
<keyword evidence="2" id="KW-1185">Reference proteome</keyword>
<name>A0A1V6N382_METAZ</name>
<dbReference type="SMART" id="SM00710">
    <property type="entry name" value="PbH1"/>
    <property type="match status" value="16"/>
</dbReference>
<dbReference type="AlphaFoldDB" id="A0A1V6N382"/>
<comment type="caution">
    <text evidence="1">The sequence shown here is derived from an EMBL/GenBank/DDBJ whole genome shotgun (WGS) entry which is preliminary data.</text>
</comment>
<evidence type="ECO:0000313" key="2">
    <source>
        <dbReference type="Proteomes" id="UP000191661"/>
    </source>
</evidence>
<dbReference type="InterPro" id="IPR011050">
    <property type="entry name" value="Pectin_lyase_fold/virulence"/>
</dbReference>
<accession>A0A1V6N382</accession>
<reference evidence="1 2" key="1">
    <citation type="submission" date="2014-12" db="EMBL/GenBank/DDBJ databases">
        <title>Genome sequence of Methanobrevibacter arboriphilicus DH1, DSM1125.</title>
        <authorList>
            <person name="Poehlein A."/>
            <person name="Thauer R.K."/>
            <person name="Seedorf H."/>
            <person name="Daniel R."/>
        </authorList>
    </citation>
    <scope>NUCLEOTIDE SEQUENCE [LARGE SCALE GENOMIC DNA]</scope>
    <source>
        <strain evidence="1 2">DH1</strain>
    </source>
</reference>
<dbReference type="InterPro" id="IPR006626">
    <property type="entry name" value="PbH1"/>
</dbReference>